<reference evidence="2" key="2">
    <citation type="submission" date="2020-05" db="UniProtKB">
        <authorList>
            <consortium name="EnsemblMetazoa"/>
        </authorList>
    </citation>
    <scope>IDENTIFICATION</scope>
    <source>
        <strain evidence="2">IAEA</strain>
    </source>
</reference>
<accession>A0A1A9ZFR0</accession>
<proteinExistence type="predicted"/>
<keyword evidence="3" id="KW-1185">Reference proteome</keyword>
<feature type="transmembrane region" description="Helical" evidence="1">
    <location>
        <begin position="63"/>
        <end position="84"/>
    </location>
</feature>
<dbReference type="VEuPathDB" id="VectorBase:GPAI013202"/>
<keyword evidence="1" id="KW-1133">Transmembrane helix</keyword>
<keyword evidence="1" id="KW-0812">Transmembrane</keyword>
<sequence>MQYGMYSRLWRWNELSCTTFSASPQFSSLPRNGSEFLSPFVAEALLMEEKDVRTDQRGRPQLTIGNCVIIVNNLILSLAASNILPSVRKYRKNIIFLNSTDNDKSVTRVIKAHYNRLQPNLGREKNFLWSNMGIALIFIGQANLPEKERRSANADADADADADAAAIS</sequence>
<dbReference type="AlphaFoldDB" id="A0A1A9ZFR0"/>
<evidence type="ECO:0000313" key="2">
    <source>
        <dbReference type="EnsemblMetazoa" id="GPAI013202-PA"/>
    </source>
</evidence>
<evidence type="ECO:0000313" key="3">
    <source>
        <dbReference type="Proteomes" id="UP000092445"/>
    </source>
</evidence>
<dbReference type="Proteomes" id="UP000092445">
    <property type="component" value="Unassembled WGS sequence"/>
</dbReference>
<keyword evidence="1" id="KW-0472">Membrane</keyword>
<reference evidence="3" key="1">
    <citation type="submission" date="2014-03" db="EMBL/GenBank/DDBJ databases">
        <authorList>
            <person name="Aksoy S."/>
            <person name="Warren W."/>
            <person name="Wilson R.K."/>
        </authorList>
    </citation>
    <scope>NUCLEOTIDE SEQUENCE [LARGE SCALE GENOMIC DNA]</scope>
    <source>
        <strain evidence="3">IAEA</strain>
    </source>
</reference>
<name>A0A1A9ZFR0_GLOPL</name>
<dbReference type="EnsemblMetazoa" id="GPAI013202-RA">
    <property type="protein sequence ID" value="GPAI013202-PA"/>
    <property type="gene ID" value="GPAI013202"/>
</dbReference>
<protein>
    <submittedName>
        <fullName evidence="2">Uncharacterized protein</fullName>
    </submittedName>
</protein>
<organism evidence="2 3">
    <name type="scientific">Glossina pallidipes</name>
    <name type="common">Tsetse fly</name>
    <dbReference type="NCBI Taxonomy" id="7398"/>
    <lineage>
        <taxon>Eukaryota</taxon>
        <taxon>Metazoa</taxon>
        <taxon>Ecdysozoa</taxon>
        <taxon>Arthropoda</taxon>
        <taxon>Hexapoda</taxon>
        <taxon>Insecta</taxon>
        <taxon>Pterygota</taxon>
        <taxon>Neoptera</taxon>
        <taxon>Endopterygota</taxon>
        <taxon>Diptera</taxon>
        <taxon>Brachycera</taxon>
        <taxon>Muscomorpha</taxon>
        <taxon>Hippoboscoidea</taxon>
        <taxon>Glossinidae</taxon>
        <taxon>Glossina</taxon>
    </lineage>
</organism>
<evidence type="ECO:0000256" key="1">
    <source>
        <dbReference type="SAM" id="Phobius"/>
    </source>
</evidence>